<dbReference type="InterPro" id="IPR002464">
    <property type="entry name" value="DNA/RNA_helicase_DEAH_CS"/>
</dbReference>
<proteinExistence type="predicted"/>
<evidence type="ECO:0000256" key="2">
    <source>
        <dbReference type="ARBA" id="ARBA00022741"/>
    </source>
</evidence>
<evidence type="ECO:0000256" key="5">
    <source>
        <dbReference type="ARBA" id="ARBA00022840"/>
    </source>
</evidence>
<protein>
    <recommendedName>
        <fullName evidence="1">RNA helicase</fullName>
        <ecNumber evidence="1">3.6.4.13</ecNumber>
    </recommendedName>
</protein>
<dbReference type="GO" id="GO:0005730">
    <property type="term" value="C:nucleolus"/>
    <property type="evidence" value="ECO:0007669"/>
    <property type="project" value="TreeGrafter"/>
</dbReference>
<evidence type="ECO:0000256" key="7">
    <source>
        <dbReference type="SAM" id="MobiDB-lite"/>
    </source>
</evidence>
<gene>
    <name evidence="10" type="ORF">llap_16575</name>
</gene>
<feature type="region of interest" description="Disordered" evidence="7">
    <location>
        <begin position="1"/>
        <end position="20"/>
    </location>
</feature>
<dbReference type="InterPro" id="IPR014001">
    <property type="entry name" value="Helicase_ATP-bd"/>
</dbReference>
<comment type="catalytic activity">
    <reaction evidence="6">
        <text>ATP + H2O = ADP + phosphate + H(+)</text>
        <dbReference type="Rhea" id="RHEA:13065"/>
        <dbReference type="ChEBI" id="CHEBI:15377"/>
        <dbReference type="ChEBI" id="CHEBI:15378"/>
        <dbReference type="ChEBI" id="CHEBI:30616"/>
        <dbReference type="ChEBI" id="CHEBI:43474"/>
        <dbReference type="ChEBI" id="CHEBI:456216"/>
        <dbReference type="EC" id="3.6.4.13"/>
    </reaction>
</comment>
<dbReference type="SMART" id="SM00490">
    <property type="entry name" value="HELICc"/>
    <property type="match status" value="1"/>
</dbReference>
<keyword evidence="4" id="KW-0347">Helicase</keyword>
<dbReference type="Pfam" id="PF07717">
    <property type="entry name" value="OB_NTP_bind"/>
    <property type="match status" value="1"/>
</dbReference>
<dbReference type="GO" id="GO:0003724">
    <property type="term" value="F:RNA helicase activity"/>
    <property type="evidence" value="ECO:0007669"/>
    <property type="project" value="UniProtKB-EC"/>
</dbReference>
<keyword evidence="11" id="KW-1185">Reference proteome</keyword>
<keyword evidence="5" id="KW-0067">ATP-binding</keyword>
<dbReference type="FunFam" id="3.40.50.300:FF:000750">
    <property type="entry name" value="Putative ATP-dependent RNA helicase DHX33"/>
    <property type="match status" value="1"/>
</dbReference>
<dbReference type="SMART" id="SM00487">
    <property type="entry name" value="DEXDc"/>
    <property type="match status" value="1"/>
</dbReference>
<dbReference type="GO" id="GO:0045943">
    <property type="term" value="P:positive regulation of transcription by RNA polymerase I"/>
    <property type="evidence" value="ECO:0007669"/>
    <property type="project" value="TreeGrafter"/>
</dbReference>
<dbReference type="InterPro" id="IPR001650">
    <property type="entry name" value="Helicase_C-like"/>
</dbReference>
<dbReference type="GO" id="GO:0016787">
    <property type="term" value="F:hydrolase activity"/>
    <property type="evidence" value="ECO:0007669"/>
    <property type="project" value="UniProtKB-KW"/>
</dbReference>
<evidence type="ECO:0000256" key="3">
    <source>
        <dbReference type="ARBA" id="ARBA00022801"/>
    </source>
</evidence>
<evidence type="ECO:0000256" key="4">
    <source>
        <dbReference type="ARBA" id="ARBA00022806"/>
    </source>
</evidence>
<dbReference type="InterPro" id="IPR011709">
    <property type="entry name" value="DEAD-box_helicase_OB_fold"/>
</dbReference>
<dbReference type="InterPro" id="IPR027417">
    <property type="entry name" value="P-loop_NTPase"/>
</dbReference>
<reference evidence="11" key="2">
    <citation type="submission" date="2017-12" db="EMBL/GenBank/DDBJ databases">
        <title>Genome sequence of the Bar-tailed Godwit (Limosa lapponica baueri).</title>
        <authorList>
            <person name="Lima N.C.B."/>
            <person name="Parody-Merino A.M."/>
            <person name="Battley P.F."/>
            <person name="Fidler A.E."/>
            <person name="Prosdocimi F."/>
        </authorList>
    </citation>
    <scope>NUCLEOTIDE SEQUENCE [LARGE SCALE GENOMIC DNA]</scope>
</reference>
<keyword evidence="2" id="KW-0547">Nucleotide-binding</keyword>
<dbReference type="SUPFAM" id="SSF52540">
    <property type="entry name" value="P-loop containing nucleoside triphosphate hydrolases"/>
    <property type="match status" value="1"/>
</dbReference>
<dbReference type="AlphaFoldDB" id="A0A2I0TH35"/>
<dbReference type="GO" id="GO:0003725">
    <property type="term" value="F:double-stranded RNA binding"/>
    <property type="evidence" value="ECO:0007669"/>
    <property type="project" value="TreeGrafter"/>
</dbReference>
<evidence type="ECO:0000313" key="11">
    <source>
        <dbReference type="Proteomes" id="UP000233556"/>
    </source>
</evidence>
<dbReference type="GO" id="GO:0005524">
    <property type="term" value="F:ATP binding"/>
    <property type="evidence" value="ECO:0007669"/>
    <property type="project" value="UniProtKB-KW"/>
</dbReference>
<dbReference type="Gene3D" id="3.40.50.300">
    <property type="entry name" value="P-loop containing nucleotide triphosphate hydrolases"/>
    <property type="match status" value="2"/>
</dbReference>
<dbReference type="Proteomes" id="UP000233556">
    <property type="component" value="Unassembled WGS sequence"/>
</dbReference>
<dbReference type="CDD" id="cd17978">
    <property type="entry name" value="DEXHc_DHX33"/>
    <property type="match status" value="1"/>
</dbReference>
<sequence>MLLNQSVAGEKPGETGSGKTTQIPQYLYEAGIGRQGIIAVTQPRRVAAISLATRVSDEKKTELGKLVGYTVRFDDLTSDETRIKFLTDGMLLREAIGDPMLRKYSIVILDEAHERTIHTDVLFGVVKAAQKKRKELGKLPLKVIIMSATMDVDQFSQYFNGAPVLYLEGRQHPIQIFYTKQPQSDYLQAALVSVFQIHQGCRKVILSTNIAETSITIAGIKYVVDTGMVKAKKYSPEIGLEVLAVQRVSKAQAWQRTGRAGREDSGICYRLYTEDEFEKFDKMTIPEIQSVLYNPPARRDEVQSVRKKFISSEGDHLTLLNVYRAFRNVSGNKEWCKENFVNGRNMMLVSDVRAQLRDICVKLSMPIESSRSDTGNIRRCLAHSLFMNAAELQPDGTYSTVDTHQSVAIHPSSVLFHCKPACVVYNGLLHTNKCYMRDLCVVDADWLYDAAPDYFRRKLRTAKN</sequence>
<feature type="domain" description="Helicase C-terminal" evidence="9">
    <location>
        <begin position="131"/>
        <end position="303"/>
    </location>
</feature>
<evidence type="ECO:0000256" key="1">
    <source>
        <dbReference type="ARBA" id="ARBA00012552"/>
    </source>
</evidence>
<dbReference type="OrthoDB" id="10253254at2759"/>
<dbReference type="PROSITE" id="PS51192">
    <property type="entry name" value="HELICASE_ATP_BIND_1"/>
    <property type="match status" value="1"/>
</dbReference>
<evidence type="ECO:0000259" key="9">
    <source>
        <dbReference type="PROSITE" id="PS51194"/>
    </source>
</evidence>
<dbReference type="EMBL" id="KZ510443">
    <property type="protein sequence ID" value="PKU33120.1"/>
    <property type="molecule type" value="Genomic_DNA"/>
</dbReference>
<name>A0A2I0TH35_LIMLA</name>
<dbReference type="EC" id="3.6.4.13" evidence="1"/>
<dbReference type="Pfam" id="PF00271">
    <property type="entry name" value="Helicase_C"/>
    <property type="match status" value="1"/>
</dbReference>
<evidence type="ECO:0000259" key="8">
    <source>
        <dbReference type="PROSITE" id="PS51192"/>
    </source>
</evidence>
<dbReference type="PANTHER" id="PTHR18934">
    <property type="entry name" value="ATP-DEPENDENT RNA HELICASE"/>
    <property type="match status" value="1"/>
</dbReference>
<dbReference type="PROSITE" id="PS51194">
    <property type="entry name" value="HELICASE_CTER"/>
    <property type="match status" value="1"/>
</dbReference>
<evidence type="ECO:0000313" key="10">
    <source>
        <dbReference type="EMBL" id="PKU33120.1"/>
    </source>
</evidence>
<dbReference type="CDD" id="cd18791">
    <property type="entry name" value="SF2_C_RHA"/>
    <property type="match status" value="1"/>
</dbReference>
<dbReference type="PANTHER" id="PTHR18934:SF118">
    <property type="entry name" value="ATP-DEPENDENT RNA HELICASE DHX33"/>
    <property type="match status" value="1"/>
</dbReference>
<feature type="domain" description="Helicase ATP-binding" evidence="8">
    <location>
        <begin position="1"/>
        <end position="168"/>
    </location>
</feature>
<dbReference type="PROSITE" id="PS00690">
    <property type="entry name" value="DEAH_ATP_HELICASE"/>
    <property type="match status" value="1"/>
</dbReference>
<organism evidence="10 11">
    <name type="scientific">Limosa lapponica baueri</name>
    <dbReference type="NCBI Taxonomy" id="1758121"/>
    <lineage>
        <taxon>Eukaryota</taxon>
        <taxon>Metazoa</taxon>
        <taxon>Chordata</taxon>
        <taxon>Craniata</taxon>
        <taxon>Vertebrata</taxon>
        <taxon>Euteleostomi</taxon>
        <taxon>Archelosauria</taxon>
        <taxon>Archosauria</taxon>
        <taxon>Dinosauria</taxon>
        <taxon>Saurischia</taxon>
        <taxon>Theropoda</taxon>
        <taxon>Coelurosauria</taxon>
        <taxon>Aves</taxon>
        <taxon>Neognathae</taxon>
        <taxon>Neoaves</taxon>
        <taxon>Charadriiformes</taxon>
        <taxon>Scolopacidae</taxon>
        <taxon>Limosa</taxon>
    </lineage>
</organism>
<evidence type="ECO:0000256" key="6">
    <source>
        <dbReference type="ARBA" id="ARBA00047984"/>
    </source>
</evidence>
<reference evidence="11" key="1">
    <citation type="submission" date="2017-11" db="EMBL/GenBank/DDBJ databases">
        <authorList>
            <person name="Lima N.C."/>
            <person name="Parody-Merino A.M."/>
            <person name="Battley P.F."/>
            <person name="Fidler A.E."/>
            <person name="Prosdocimi F."/>
        </authorList>
    </citation>
    <scope>NUCLEOTIDE SEQUENCE [LARGE SCALE GENOMIC DNA]</scope>
</reference>
<keyword evidence="3" id="KW-0378">Hydrolase</keyword>
<accession>A0A2I0TH35</accession>